<protein>
    <submittedName>
        <fullName evidence="2">Unannotated protein</fullName>
    </submittedName>
</protein>
<reference evidence="2" key="1">
    <citation type="submission" date="2020-05" db="EMBL/GenBank/DDBJ databases">
        <authorList>
            <person name="Chiriac C."/>
            <person name="Salcher M."/>
            <person name="Ghai R."/>
            <person name="Kavagutti S V."/>
        </authorList>
    </citation>
    <scope>NUCLEOTIDE SEQUENCE</scope>
</reference>
<dbReference type="InterPro" id="IPR036866">
    <property type="entry name" value="RibonucZ/Hydroxyglut_hydro"/>
</dbReference>
<accession>A0A6J7D6T1</accession>
<name>A0A6J7D6T1_9ZZZZ</name>
<gene>
    <name evidence="2" type="ORF">UFOPK3401_00538</name>
</gene>
<dbReference type="SMART" id="SM00849">
    <property type="entry name" value="Lactamase_B"/>
    <property type="match status" value="1"/>
</dbReference>
<dbReference type="PANTHER" id="PTHR42951">
    <property type="entry name" value="METALLO-BETA-LACTAMASE DOMAIN-CONTAINING"/>
    <property type="match status" value="1"/>
</dbReference>
<proteinExistence type="predicted"/>
<dbReference type="EMBL" id="CAFBLM010000017">
    <property type="protein sequence ID" value="CAB4866226.1"/>
    <property type="molecule type" value="Genomic_DNA"/>
</dbReference>
<evidence type="ECO:0000313" key="2">
    <source>
        <dbReference type="EMBL" id="CAB4866226.1"/>
    </source>
</evidence>
<organism evidence="2">
    <name type="scientific">freshwater metagenome</name>
    <dbReference type="NCBI Taxonomy" id="449393"/>
    <lineage>
        <taxon>unclassified sequences</taxon>
        <taxon>metagenomes</taxon>
        <taxon>ecological metagenomes</taxon>
    </lineage>
</organism>
<sequence>MSGTPAYELAPNIWRIPVATSDGINAFVVKAADGQVTLIDGGITQGWKRLEAGFSYLGLDVSDVTSIVVTHAHNDHVGNVERVRKASGSPVSAHVDDAPFLEAGQCPPIDPSRRFRSLLERFGRYDKITVSHTFSDGALLDVAGGLRVLHTPGHTPGHTSYFHEPTGVLITGDVIHYWRSQIRIGIKVFCHDIALNEQSAQRLSQISCDTVAFTHGPHISENAQGRLHEFLAKRA</sequence>
<dbReference type="AlphaFoldDB" id="A0A6J7D6T1"/>
<feature type="domain" description="Metallo-beta-lactamase" evidence="1">
    <location>
        <begin position="23"/>
        <end position="215"/>
    </location>
</feature>
<dbReference type="InterPro" id="IPR001279">
    <property type="entry name" value="Metallo-B-lactamas"/>
</dbReference>
<dbReference type="InterPro" id="IPR050855">
    <property type="entry name" value="NDM-1-like"/>
</dbReference>
<dbReference type="Gene3D" id="3.60.15.10">
    <property type="entry name" value="Ribonuclease Z/Hydroxyacylglutathione hydrolase-like"/>
    <property type="match status" value="1"/>
</dbReference>
<dbReference type="SUPFAM" id="SSF56281">
    <property type="entry name" value="Metallo-hydrolase/oxidoreductase"/>
    <property type="match status" value="1"/>
</dbReference>
<dbReference type="CDD" id="cd07721">
    <property type="entry name" value="yflN-like_MBL-fold"/>
    <property type="match status" value="1"/>
</dbReference>
<evidence type="ECO:0000259" key="1">
    <source>
        <dbReference type="SMART" id="SM00849"/>
    </source>
</evidence>
<dbReference type="Pfam" id="PF00753">
    <property type="entry name" value="Lactamase_B"/>
    <property type="match status" value="1"/>
</dbReference>